<reference evidence="3 4" key="1">
    <citation type="submission" date="2015-02" db="EMBL/GenBank/DDBJ databases">
        <title>Improved understanding of the partial-nitritation anammox process through 23 genomes representing the majority of the microbial community.</title>
        <authorList>
            <person name="Speth D.R."/>
            <person name="In T Zandt M."/>
            <person name="Guerrero Cruz S."/>
            <person name="Jetten M.S."/>
            <person name="Dutilh B.E."/>
        </authorList>
    </citation>
    <scope>NUCLEOTIDE SEQUENCE [LARGE SCALE GENOMIC DNA]</scope>
    <source>
        <strain evidence="3">OLB20</strain>
    </source>
</reference>
<dbReference type="Gene3D" id="3.60.40.10">
    <property type="entry name" value="PPM-type phosphatase domain"/>
    <property type="match status" value="2"/>
</dbReference>
<gene>
    <name evidence="3" type="ORF">TR69_WS6001000353</name>
</gene>
<dbReference type="STRING" id="1617426.TR69_WS6001000353"/>
<dbReference type="SMART" id="SM00332">
    <property type="entry name" value="PP2Cc"/>
    <property type="match status" value="1"/>
</dbReference>
<evidence type="ECO:0000256" key="1">
    <source>
        <dbReference type="SAM" id="MobiDB-lite"/>
    </source>
</evidence>
<comment type="caution">
    <text evidence="3">The sequence shown here is derived from an EMBL/GenBank/DDBJ whole genome shotgun (WGS) entry which is preliminary data.</text>
</comment>
<feature type="region of interest" description="Disordered" evidence="1">
    <location>
        <begin position="1"/>
        <end position="22"/>
    </location>
</feature>
<dbReference type="InterPro" id="IPR001932">
    <property type="entry name" value="PPM-type_phosphatase-like_dom"/>
</dbReference>
<dbReference type="InterPro" id="IPR036457">
    <property type="entry name" value="PPM-type-like_dom_sf"/>
</dbReference>
<dbReference type="AlphaFoldDB" id="A0A136M0S5"/>
<feature type="domain" description="PPM-type phosphatase" evidence="2">
    <location>
        <begin position="55"/>
        <end position="567"/>
    </location>
</feature>
<evidence type="ECO:0000313" key="3">
    <source>
        <dbReference type="EMBL" id="KXK27476.1"/>
    </source>
</evidence>
<dbReference type="PATRIC" id="fig|1617426.3.peg.353"/>
<protein>
    <submittedName>
        <fullName evidence="3">Protein phosphatase 2C</fullName>
    </submittedName>
</protein>
<dbReference type="SUPFAM" id="SSF81606">
    <property type="entry name" value="PP2C-like"/>
    <property type="match status" value="1"/>
</dbReference>
<dbReference type="Proteomes" id="UP000070457">
    <property type="component" value="Unassembled WGS sequence"/>
</dbReference>
<evidence type="ECO:0000259" key="2">
    <source>
        <dbReference type="PROSITE" id="PS51746"/>
    </source>
</evidence>
<organism evidence="3 4">
    <name type="scientific">candidate division WS6 bacterium OLB20</name>
    <dbReference type="NCBI Taxonomy" id="1617426"/>
    <lineage>
        <taxon>Bacteria</taxon>
        <taxon>Candidatus Dojkabacteria</taxon>
    </lineage>
</organism>
<dbReference type="EMBL" id="JYNZ01000002">
    <property type="protein sequence ID" value="KXK27476.1"/>
    <property type="molecule type" value="Genomic_DNA"/>
</dbReference>
<dbReference type="PROSITE" id="PS51746">
    <property type="entry name" value="PPM_2"/>
    <property type="match status" value="1"/>
</dbReference>
<evidence type="ECO:0000313" key="4">
    <source>
        <dbReference type="Proteomes" id="UP000070457"/>
    </source>
</evidence>
<accession>A0A136M0S5</accession>
<name>A0A136M0S5_9BACT</name>
<sequence length="574" mass="63320">MATSALIPGGHTDRLHTGETGKLPALQETSINPGLSHKEKSATLPDGTRVASLTDIGGTEAGKRRIFTRTENNDAAQTVHLVEPGTTYTAVYDGVGVKNRGDLAAATVMTAVRDVLNNGEALAPADLLEKTYRPFMAAEDVVRITSANCISTLMFNSKDIPASRQQLDKMLADLHAANPDPESHVSKLLKRALPLNELTDIELEDAIFNIRDNLSFLGIDWFLDPEHWSEIPDEYAAIVAVLPAFALKVRPSDLLNGFREPGHGYDQHELDNAARLVYGLITGLPVRVGDTLDLSAEDIETLHFRPEWLAKGSNPLSYLRRRINGCKTTATMAQITGHHYEIAYAGDTPAFLLTVDGDVAELLDTHKGADTQIANMRNAYEDLRLTDSRVREQLSSDEYARYESVLMDFYQFCNSLGGKPYNTEYVRTAFSELTDREKEELRQTVYQGSEADISFRLFRERFDTMPADVQNMILRTVFSNLIVDDVGVDRQRNPRRNIHTVSGTIAPGDMLLIGSDGFFERISNAELSAAAADIRNGMSPEQVMLSLKKLALARGTSDNLTAQIIIPPARPLST</sequence>
<proteinExistence type="predicted"/>